<feature type="compositionally biased region" description="Basic and acidic residues" evidence="2">
    <location>
        <begin position="138"/>
        <end position="150"/>
    </location>
</feature>
<keyword evidence="1" id="KW-0175">Coiled coil</keyword>
<comment type="caution">
    <text evidence="3">The sequence shown here is derived from an EMBL/GenBank/DDBJ whole genome shotgun (WGS) entry which is preliminary data.</text>
</comment>
<dbReference type="EMBL" id="CACRXK020024563">
    <property type="protein sequence ID" value="CAB4038774.1"/>
    <property type="molecule type" value="Genomic_DNA"/>
</dbReference>
<organism evidence="3 4">
    <name type="scientific">Paramuricea clavata</name>
    <name type="common">Red gorgonian</name>
    <name type="synonym">Violescent sea-whip</name>
    <dbReference type="NCBI Taxonomy" id="317549"/>
    <lineage>
        <taxon>Eukaryota</taxon>
        <taxon>Metazoa</taxon>
        <taxon>Cnidaria</taxon>
        <taxon>Anthozoa</taxon>
        <taxon>Octocorallia</taxon>
        <taxon>Malacalcyonacea</taxon>
        <taxon>Plexauridae</taxon>
        <taxon>Paramuricea</taxon>
    </lineage>
</organism>
<evidence type="ECO:0000313" key="4">
    <source>
        <dbReference type="Proteomes" id="UP001152795"/>
    </source>
</evidence>
<accession>A0A6S7K7K7</accession>
<feature type="region of interest" description="Disordered" evidence="2">
    <location>
        <begin position="126"/>
        <end position="150"/>
    </location>
</feature>
<feature type="compositionally biased region" description="Low complexity" evidence="2">
    <location>
        <begin position="126"/>
        <end position="137"/>
    </location>
</feature>
<gene>
    <name evidence="3" type="ORF">PACLA_8A065307</name>
</gene>
<evidence type="ECO:0000256" key="2">
    <source>
        <dbReference type="SAM" id="MobiDB-lite"/>
    </source>
</evidence>
<feature type="coiled-coil region" evidence="1">
    <location>
        <begin position="201"/>
        <end position="228"/>
    </location>
</feature>
<name>A0A6S7K7K7_PARCT</name>
<sequence length="240" mass="26785">NCFELQKNKLIWNGDLSELKSYVAEKLNINGKWKIKKSPSGGRWLFTSDALSITWYCKSKTVLFQGPRGSEVADSLKKNIDASRIAIVKDAELNIASTPAVSERRNESIDNQCSLSINNSNSNMFDRSSNTTTTINRNDSDASEGKANEQEMCSHKQNEGDYIMNCKDCSKLSVEVAEIKLDLALLFLKVNTAEVPATCECNRLRSENQLLKQEIKLLKETLHGMELSKSTIILASLSII</sequence>
<dbReference type="AlphaFoldDB" id="A0A6S7K7K7"/>
<evidence type="ECO:0000256" key="1">
    <source>
        <dbReference type="SAM" id="Coils"/>
    </source>
</evidence>
<dbReference type="Proteomes" id="UP001152795">
    <property type="component" value="Unassembled WGS sequence"/>
</dbReference>
<protein>
    <submittedName>
        <fullName evidence="3">Uncharacterized protein</fullName>
    </submittedName>
</protein>
<keyword evidence="4" id="KW-1185">Reference proteome</keyword>
<reference evidence="3" key="1">
    <citation type="submission" date="2020-04" db="EMBL/GenBank/DDBJ databases">
        <authorList>
            <person name="Alioto T."/>
            <person name="Alioto T."/>
            <person name="Gomez Garrido J."/>
        </authorList>
    </citation>
    <scope>NUCLEOTIDE SEQUENCE</scope>
    <source>
        <strain evidence="3">A484AB</strain>
    </source>
</reference>
<feature type="non-terminal residue" evidence="3">
    <location>
        <position position="1"/>
    </location>
</feature>
<proteinExistence type="predicted"/>
<evidence type="ECO:0000313" key="3">
    <source>
        <dbReference type="EMBL" id="CAB4038774.1"/>
    </source>
</evidence>